<evidence type="ECO:0000313" key="4">
    <source>
        <dbReference type="Proteomes" id="UP001223712"/>
    </source>
</evidence>
<feature type="transmembrane region" description="Helical" evidence="2">
    <location>
        <begin position="16"/>
        <end position="36"/>
    </location>
</feature>
<keyword evidence="2" id="KW-0472">Membrane</keyword>
<reference evidence="4" key="1">
    <citation type="journal article" date="2019" name="Int. J. Syst. Evol. Microbiol.">
        <title>The Global Catalogue of Microorganisms (GCM) 10K type strain sequencing project: providing services to taxonomists for standard genome sequencing and annotation.</title>
        <authorList>
            <consortium name="The Broad Institute Genomics Platform"/>
            <consortium name="The Broad Institute Genome Sequencing Center for Infectious Disease"/>
            <person name="Wu L."/>
            <person name="Ma J."/>
        </authorList>
    </citation>
    <scope>NUCLEOTIDE SEQUENCE [LARGE SCALE GENOMIC DNA]</scope>
    <source>
        <strain evidence="4">CECT 7226</strain>
    </source>
</reference>
<keyword evidence="2" id="KW-1133">Transmembrane helix</keyword>
<proteinExistence type="predicted"/>
<gene>
    <name evidence="3" type="ORF">QWY96_20220</name>
</gene>
<keyword evidence="2" id="KW-0812">Transmembrane</keyword>
<dbReference type="Pfam" id="PF11012">
    <property type="entry name" value="DUF2850"/>
    <property type="match status" value="1"/>
</dbReference>
<dbReference type="RefSeq" id="WP_261840400.1">
    <property type="nucleotide sequence ID" value="NZ_AP025459.1"/>
</dbReference>
<feature type="region of interest" description="Disordered" evidence="1">
    <location>
        <begin position="133"/>
        <end position="154"/>
    </location>
</feature>
<organism evidence="3 4">
    <name type="scientific">Vibrio artabrorum</name>
    <dbReference type="NCBI Taxonomy" id="446374"/>
    <lineage>
        <taxon>Bacteria</taxon>
        <taxon>Pseudomonadati</taxon>
        <taxon>Pseudomonadota</taxon>
        <taxon>Gammaproteobacteria</taxon>
        <taxon>Vibrionales</taxon>
        <taxon>Vibrionaceae</taxon>
        <taxon>Vibrio</taxon>
    </lineage>
</organism>
<dbReference type="InterPro" id="IPR021271">
    <property type="entry name" value="DUF2850"/>
</dbReference>
<accession>A0ABT8CLR7</accession>
<sequence>MAKKITKATTLVATSIRYLLSLMVIIIALSVGYVTYQAQQQSDSKSNVHGTWIEIGSPPYKTDTLTLSDNGVLMNHRLISTSFDFDGKLITINTGSGTTVYTISGSADSPRLKRLIPSVPAQQFVKEGYEHTAAGDNHGVMQQRRASLTEHFQK</sequence>
<evidence type="ECO:0000313" key="3">
    <source>
        <dbReference type="EMBL" id="MDN3702653.1"/>
    </source>
</evidence>
<name>A0ABT8CLR7_9VIBR</name>
<protein>
    <submittedName>
        <fullName evidence="3">DUF2850 domain-containing protein</fullName>
    </submittedName>
</protein>
<dbReference type="EMBL" id="JAUFQY010000002">
    <property type="protein sequence ID" value="MDN3702653.1"/>
    <property type="molecule type" value="Genomic_DNA"/>
</dbReference>
<dbReference type="Proteomes" id="UP001223712">
    <property type="component" value="Unassembled WGS sequence"/>
</dbReference>
<keyword evidence="4" id="KW-1185">Reference proteome</keyword>
<comment type="caution">
    <text evidence="3">The sequence shown here is derived from an EMBL/GenBank/DDBJ whole genome shotgun (WGS) entry which is preliminary data.</text>
</comment>
<evidence type="ECO:0000256" key="1">
    <source>
        <dbReference type="SAM" id="MobiDB-lite"/>
    </source>
</evidence>
<evidence type="ECO:0000256" key="2">
    <source>
        <dbReference type="SAM" id="Phobius"/>
    </source>
</evidence>